<dbReference type="PROSITE" id="PS51257">
    <property type="entry name" value="PROKAR_LIPOPROTEIN"/>
    <property type="match status" value="1"/>
</dbReference>
<dbReference type="Gene3D" id="3.40.50.1980">
    <property type="entry name" value="Nitrogenase molybdenum iron protein domain"/>
    <property type="match status" value="2"/>
</dbReference>
<dbReference type="PROSITE" id="PS50983">
    <property type="entry name" value="FE_B12_PBP"/>
    <property type="match status" value="1"/>
</dbReference>
<dbReference type="PANTHER" id="PTHR30535">
    <property type="entry name" value="VITAMIN B12-BINDING PROTEIN"/>
    <property type="match status" value="1"/>
</dbReference>
<keyword evidence="1" id="KW-0732">Signal</keyword>
<accession>A0A5S9Q939</accession>
<evidence type="ECO:0000259" key="2">
    <source>
        <dbReference type="PROSITE" id="PS50983"/>
    </source>
</evidence>
<dbReference type="Proteomes" id="UP000434580">
    <property type="component" value="Unassembled WGS sequence"/>
</dbReference>
<dbReference type="OrthoDB" id="9797850at2"/>
<evidence type="ECO:0000313" key="3">
    <source>
        <dbReference type="EMBL" id="CAA0113876.1"/>
    </source>
</evidence>
<protein>
    <submittedName>
        <fullName evidence="3">Vitamin B12-binding protein</fullName>
    </submittedName>
</protein>
<dbReference type="AlphaFoldDB" id="A0A5S9Q939"/>
<proteinExistence type="predicted"/>
<name>A0A5S9Q939_9GAMM</name>
<feature type="chain" id="PRO_5030138123" evidence="1">
    <location>
        <begin position="20"/>
        <end position="318"/>
    </location>
</feature>
<reference evidence="3 4" key="1">
    <citation type="submission" date="2019-11" db="EMBL/GenBank/DDBJ databases">
        <authorList>
            <person name="Holert J."/>
        </authorList>
    </citation>
    <scope>NUCLEOTIDE SEQUENCE [LARGE SCALE GENOMIC DNA]</scope>
    <source>
        <strain evidence="3">BC5_2</strain>
    </source>
</reference>
<evidence type="ECO:0000313" key="4">
    <source>
        <dbReference type="Proteomes" id="UP000434580"/>
    </source>
</evidence>
<dbReference type="Pfam" id="PF01497">
    <property type="entry name" value="Peripla_BP_2"/>
    <property type="match status" value="1"/>
</dbReference>
<feature type="domain" description="Fe/B12 periplasmic-binding" evidence="2">
    <location>
        <begin position="37"/>
        <end position="315"/>
    </location>
</feature>
<gene>
    <name evidence="3" type="primary">btuF</name>
    <name evidence="3" type="ORF">DPBNPPHM_01751</name>
</gene>
<sequence length="318" mass="34612">MKAYTLLLGLVLTNSFAHATTVSSCDRQLNFTKPPERAVSHDINLTEMMFALGLQDRMVGYSGISGYLKLTDEFKQQAGNLPQLAEKTPSIESLLAVNADFFFAGWNYGMRPGGPLTPHTLKPFDISVYELTESCIHIMSKKAASFSDVYNDLLNLGTIFGVEEKSKSLVESLKAEVASIANITANKEKPVSVFLYDSGQDAPFTAGAFAIPNAMIEAAGGVNIVNDLPSSWAKTNWETVAERNPEVIVIVDYGKTTAAQKIAFLQQHPGLSHVSAIKNQHFVTIDYAEATPGIKNVAATRKLAEAFHPALFHSEPKQ</sequence>
<evidence type="ECO:0000256" key="1">
    <source>
        <dbReference type="SAM" id="SignalP"/>
    </source>
</evidence>
<organism evidence="3 4">
    <name type="scientific">BD1-7 clade bacterium</name>
    <dbReference type="NCBI Taxonomy" id="2029982"/>
    <lineage>
        <taxon>Bacteria</taxon>
        <taxon>Pseudomonadati</taxon>
        <taxon>Pseudomonadota</taxon>
        <taxon>Gammaproteobacteria</taxon>
        <taxon>Cellvibrionales</taxon>
        <taxon>Spongiibacteraceae</taxon>
        <taxon>BD1-7 clade</taxon>
    </lineage>
</organism>
<dbReference type="InterPro" id="IPR002491">
    <property type="entry name" value="ABC_transptr_periplasmic_BD"/>
</dbReference>
<dbReference type="PANTHER" id="PTHR30535:SF7">
    <property type="entry name" value="IRON(III) DICITRATE-BINDING PROTEIN"/>
    <property type="match status" value="1"/>
</dbReference>
<dbReference type="EMBL" id="CACSII010000017">
    <property type="protein sequence ID" value="CAA0113876.1"/>
    <property type="molecule type" value="Genomic_DNA"/>
</dbReference>
<dbReference type="CDD" id="cd01148">
    <property type="entry name" value="TroA_a"/>
    <property type="match status" value="1"/>
</dbReference>
<dbReference type="InterPro" id="IPR050902">
    <property type="entry name" value="ABC_Transporter_SBP"/>
</dbReference>
<feature type="signal peptide" evidence="1">
    <location>
        <begin position="1"/>
        <end position="19"/>
    </location>
</feature>
<dbReference type="SUPFAM" id="SSF53807">
    <property type="entry name" value="Helical backbone' metal receptor"/>
    <property type="match status" value="1"/>
</dbReference>